<dbReference type="InterPro" id="IPR031155">
    <property type="entry name" value="DUR"/>
</dbReference>
<evidence type="ECO:0000256" key="2">
    <source>
        <dbReference type="ARBA" id="ARBA00006434"/>
    </source>
</evidence>
<dbReference type="GO" id="GO:0015204">
    <property type="term" value="F:urea transmembrane transporter activity"/>
    <property type="evidence" value="ECO:0007669"/>
    <property type="project" value="InterPro"/>
</dbReference>
<feature type="transmembrane region" description="Helical" evidence="8">
    <location>
        <begin position="619"/>
        <end position="644"/>
    </location>
</feature>
<evidence type="ECO:0000313" key="10">
    <source>
        <dbReference type="Proteomes" id="UP001303889"/>
    </source>
</evidence>
<keyword evidence="4 8" id="KW-1133">Transmembrane helix</keyword>
<dbReference type="NCBIfam" id="TIGR00813">
    <property type="entry name" value="sss"/>
    <property type="match status" value="1"/>
</dbReference>
<evidence type="ECO:0000256" key="5">
    <source>
        <dbReference type="ARBA" id="ARBA00023136"/>
    </source>
</evidence>
<feature type="transmembrane region" description="Helical" evidence="8">
    <location>
        <begin position="271"/>
        <end position="293"/>
    </location>
</feature>
<protein>
    <submittedName>
        <fullName evidence="9">Sodium:solute symporter family-domain-containing protein</fullName>
    </submittedName>
</protein>
<keyword evidence="10" id="KW-1185">Reference proteome</keyword>
<feature type="transmembrane region" description="Helical" evidence="8">
    <location>
        <begin position="417"/>
        <end position="439"/>
    </location>
</feature>
<comment type="similarity">
    <text evidence="2 6">Belongs to the sodium:solute symporter (SSF) (TC 2.A.21) family.</text>
</comment>
<feature type="transmembrane region" description="Helical" evidence="8">
    <location>
        <begin position="108"/>
        <end position="128"/>
    </location>
</feature>
<dbReference type="EMBL" id="MU855745">
    <property type="protein sequence ID" value="KAK3899752.1"/>
    <property type="molecule type" value="Genomic_DNA"/>
</dbReference>
<evidence type="ECO:0000256" key="4">
    <source>
        <dbReference type="ARBA" id="ARBA00022989"/>
    </source>
</evidence>
<gene>
    <name evidence="9" type="ORF">C8A05DRAFT_17856</name>
</gene>
<feature type="transmembrane region" description="Helical" evidence="8">
    <location>
        <begin position="28"/>
        <end position="52"/>
    </location>
</feature>
<evidence type="ECO:0000256" key="7">
    <source>
        <dbReference type="SAM" id="MobiDB-lite"/>
    </source>
</evidence>
<evidence type="ECO:0000256" key="3">
    <source>
        <dbReference type="ARBA" id="ARBA00022692"/>
    </source>
</evidence>
<dbReference type="GO" id="GO:0005886">
    <property type="term" value="C:plasma membrane"/>
    <property type="evidence" value="ECO:0007669"/>
    <property type="project" value="TreeGrafter"/>
</dbReference>
<accession>A0AAN6MF61</accession>
<dbReference type="PANTHER" id="PTHR46154">
    <property type="match status" value="1"/>
</dbReference>
<dbReference type="Proteomes" id="UP001303889">
    <property type="component" value="Unassembled WGS sequence"/>
</dbReference>
<feature type="transmembrane region" description="Helical" evidence="8">
    <location>
        <begin position="149"/>
        <end position="171"/>
    </location>
</feature>
<evidence type="ECO:0000256" key="8">
    <source>
        <dbReference type="SAM" id="Phobius"/>
    </source>
</evidence>
<evidence type="ECO:0000256" key="6">
    <source>
        <dbReference type="RuleBase" id="RU362091"/>
    </source>
</evidence>
<keyword evidence="3 8" id="KW-0812">Transmembrane</keyword>
<dbReference type="Gene3D" id="1.20.1730.10">
    <property type="entry name" value="Sodium/glucose cotransporter"/>
    <property type="match status" value="1"/>
</dbReference>
<comment type="subcellular location">
    <subcellularLocation>
        <location evidence="1">Membrane</location>
        <topology evidence="1">Multi-pass membrane protein</topology>
    </subcellularLocation>
</comment>
<name>A0AAN6MF61_9PEZI</name>
<feature type="transmembrane region" description="Helical" evidence="8">
    <location>
        <begin position="313"/>
        <end position="333"/>
    </location>
</feature>
<reference evidence="9" key="1">
    <citation type="journal article" date="2023" name="Mol. Phylogenet. Evol.">
        <title>Genome-scale phylogeny and comparative genomics of the fungal order Sordariales.</title>
        <authorList>
            <person name="Hensen N."/>
            <person name="Bonometti L."/>
            <person name="Westerberg I."/>
            <person name="Brannstrom I.O."/>
            <person name="Guillou S."/>
            <person name="Cros-Aarteil S."/>
            <person name="Calhoun S."/>
            <person name="Haridas S."/>
            <person name="Kuo A."/>
            <person name="Mondo S."/>
            <person name="Pangilinan J."/>
            <person name="Riley R."/>
            <person name="LaButti K."/>
            <person name="Andreopoulos B."/>
            <person name="Lipzen A."/>
            <person name="Chen C."/>
            <person name="Yan M."/>
            <person name="Daum C."/>
            <person name="Ng V."/>
            <person name="Clum A."/>
            <person name="Steindorff A."/>
            <person name="Ohm R.A."/>
            <person name="Martin F."/>
            <person name="Silar P."/>
            <person name="Natvig D.O."/>
            <person name="Lalanne C."/>
            <person name="Gautier V."/>
            <person name="Ament-Velasquez S.L."/>
            <person name="Kruys A."/>
            <person name="Hutchinson M.I."/>
            <person name="Powell A.J."/>
            <person name="Barry K."/>
            <person name="Miller A.N."/>
            <person name="Grigoriev I.V."/>
            <person name="Debuchy R."/>
            <person name="Gladieux P."/>
            <person name="Hiltunen Thoren M."/>
            <person name="Johannesson H."/>
        </authorList>
    </citation>
    <scope>NUCLEOTIDE SEQUENCE</scope>
    <source>
        <strain evidence="9">CBS 103.79</strain>
    </source>
</reference>
<comment type="caution">
    <text evidence="9">The sequence shown here is derived from an EMBL/GenBank/DDBJ whole genome shotgun (WGS) entry which is preliminary data.</text>
</comment>
<evidence type="ECO:0000313" key="9">
    <source>
        <dbReference type="EMBL" id="KAK3899752.1"/>
    </source>
</evidence>
<dbReference type="PROSITE" id="PS50283">
    <property type="entry name" value="NA_SOLUT_SYMP_3"/>
    <property type="match status" value="1"/>
</dbReference>
<sequence length="693" mass="74439">MLHPRLTGDGDASNVDASSVVEPALPQAIGYVVVVAIGFVIAFIMMFVTYVLRKTAGEDNRTTEMFMTANRSVRTGLTASAVVSSWLWSTAMLGSTLVGYNFGVAGPFWFAAGCSPMIVFFSLLGIACKLRVPEAHTLLEIVRIRYGKIGHAVWIVLCLINNIIAVANMLLGASAAITALTGMHIIAATFLLPVGVVLYTFVGGIKATFLTDYFHTFVITIIICFFTIKTFTTPEITSIGHMWDLIASAGTEHPVDGNQGGSYLTMTSKGAILFGIIHILANFGLVIMDTGFFVKAFSAAPQAVVPGYITGGIAYFAIPWCFGTLMSFAALSLEGTARFPTFPRRMSGTEISNGLVLPYAAIAIAGKGGAAAILLITFMAVTSTISAQVISVSSIISFDIYRQYLNKTATDRDVIRWSHIGVVFFGLFSACFSTALHYAKVDLGWTLYMLGVLTCPGIFPTVFTILWKKQSKAAAIISPILGLGTGIAVWLGTAHAFSGEISVVSTGQTLPCVYGTVASALSPALYSVVISLVRPDNYNWADFRKEKLALGGTDANTGAAVGVSDEEEQQQQTSYEANKAKFKHWGKISAAWSLATFFGHWVIWPLPMYGSGYIFSKTFFSAWIVISIIWVWGTMLVAGFYPIIDGREQILQVWRGLRGGLNKGQEAVTGKVSTGTTTPVESGNASIEEKPVK</sequence>
<keyword evidence="5 8" id="KW-0472">Membrane</keyword>
<feature type="transmembrane region" description="Helical" evidence="8">
    <location>
        <begin position="588"/>
        <end position="607"/>
    </location>
</feature>
<feature type="transmembrane region" description="Helical" evidence="8">
    <location>
        <begin position="73"/>
        <end position="102"/>
    </location>
</feature>
<dbReference type="InterPro" id="IPR001734">
    <property type="entry name" value="Na/solute_symporter"/>
</dbReference>
<feature type="transmembrane region" description="Helical" evidence="8">
    <location>
        <begin position="445"/>
        <end position="466"/>
    </location>
</feature>
<reference evidence="9" key="2">
    <citation type="submission" date="2023-05" db="EMBL/GenBank/DDBJ databases">
        <authorList>
            <consortium name="Lawrence Berkeley National Laboratory"/>
            <person name="Steindorff A."/>
            <person name="Hensen N."/>
            <person name="Bonometti L."/>
            <person name="Westerberg I."/>
            <person name="Brannstrom I.O."/>
            <person name="Guillou S."/>
            <person name="Cros-Aarteil S."/>
            <person name="Calhoun S."/>
            <person name="Haridas S."/>
            <person name="Kuo A."/>
            <person name="Mondo S."/>
            <person name="Pangilinan J."/>
            <person name="Riley R."/>
            <person name="Labutti K."/>
            <person name="Andreopoulos B."/>
            <person name="Lipzen A."/>
            <person name="Chen C."/>
            <person name="Yanf M."/>
            <person name="Daum C."/>
            <person name="Ng V."/>
            <person name="Clum A."/>
            <person name="Ohm R."/>
            <person name="Martin F."/>
            <person name="Silar P."/>
            <person name="Natvig D."/>
            <person name="Lalanne C."/>
            <person name="Gautier V."/>
            <person name="Ament-Velasquez S.L."/>
            <person name="Kruys A."/>
            <person name="Hutchinson M.I."/>
            <person name="Powell A.J."/>
            <person name="Barry K."/>
            <person name="Miller A.N."/>
            <person name="Grigoriev I.V."/>
            <person name="Debuchy R."/>
            <person name="Gladieux P."/>
            <person name="Thoren M.H."/>
            <person name="Johannesson H."/>
        </authorList>
    </citation>
    <scope>NUCLEOTIDE SEQUENCE</scope>
    <source>
        <strain evidence="9">CBS 103.79</strain>
    </source>
</reference>
<feature type="transmembrane region" description="Helical" evidence="8">
    <location>
        <begin position="177"/>
        <end position="202"/>
    </location>
</feature>
<dbReference type="PANTHER" id="PTHR46154:SF1">
    <property type="entry name" value="ACTIVE TRANSPORTER, PUTATIVE (AFU_ORTHOLOGUE AFUA_1G17570)-RELATED"/>
    <property type="match status" value="1"/>
</dbReference>
<feature type="transmembrane region" description="Helical" evidence="8">
    <location>
        <begin position="513"/>
        <end position="533"/>
    </location>
</feature>
<dbReference type="Pfam" id="PF00474">
    <property type="entry name" value="SSF"/>
    <property type="match status" value="1"/>
</dbReference>
<dbReference type="CDD" id="cd11476">
    <property type="entry name" value="SLC5sbd_DUR3"/>
    <property type="match status" value="1"/>
</dbReference>
<feature type="compositionally biased region" description="Polar residues" evidence="7">
    <location>
        <begin position="671"/>
        <end position="685"/>
    </location>
</feature>
<feature type="region of interest" description="Disordered" evidence="7">
    <location>
        <begin position="668"/>
        <end position="693"/>
    </location>
</feature>
<evidence type="ECO:0000256" key="1">
    <source>
        <dbReference type="ARBA" id="ARBA00004141"/>
    </source>
</evidence>
<dbReference type="InterPro" id="IPR038377">
    <property type="entry name" value="Na/Glc_symporter_sf"/>
</dbReference>
<organism evidence="9 10">
    <name type="scientific">Staphylotrichum tortipilum</name>
    <dbReference type="NCBI Taxonomy" id="2831512"/>
    <lineage>
        <taxon>Eukaryota</taxon>
        <taxon>Fungi</taxon>
        <taxon>Dikarya</taxon>
        <taxon>Ascomycota</taxon>
        <taxon>Pezizomycotina</taxon>
        <taxon>Sordariomycetes</taxon>
        <taxon>Sordariomycetidae</taxon>
        <taxon>Sordariales</taxon>
        <taxon>Chaetomiaceae</taxon>
        <taxon>Staphylotrichum</taxon>
    </lineage>
</organism>
<feature type="transmembrane region" description="Helical" evidence="8">
    <location>
        <begin position="473"/>
        <end position="493"/>
    </location>
</feature>
<proteinExistence type="inferred from homology"/>
<feature type="transmembrane region" description="Helical" evidence="8">
    <location>
        <begin position="385"/>
        <end position="405"/>
    </location>
</feature>
<dbReference type="AlphaFoldDB" id="A0AAN6MF61"/>